<evidence type="ECO:0000256" key="1">
    <source>
        <dbReference type="ARBA" id="ARBA00009407"/>
    </source>
</evidence>
<dbReference type="Pfam" id="PF16979">
    <property type="entry name" value="SIN1_PH"/>
    <property type="match status" value="1"/>
</dbReference>
<comment type="similarity">
    <text evidence="1">Belongs to the SIN1 family.</text>
</comment>
<accession>A0A9P7CD05</accession>
<dbReference type="InterPro" id="IPR031567">
    <property type="entry name" value="CRIM_dom"/>
</dbReference>
<feature type="region of interest" description="Disordered" evidence="3">
    <location>
        <begin position="324"/>
        <end position="365"/>
    </location>
</feature>
<evidence type="ECO:0008006" key="8">
    <source>
        <dbReference type="Google" id="ProtNLM"/>
    </source>
</evidence>
<dbReference type="PANTHER" id="PTHR13335">
    <property type="entry name" value="TARGET OF RAPAMYCIN COMPLEX 2 SUBUNIT MAPKAP1"/>
    <property type="match status" value="1"/>
</dbReference>
<comment type="caution">
    <text evidence="6">The sequence shown here is derived from an EMBL/GenBank/DDBJ whole genome shotgun (WGS) entry which is preliminary data.</text>
</comment>
<feature type="domain" description="SIN1-type PH" evidence="5">
    <location>
        <begin position="533"/>
        <end position="633"/>
    </location>
</feature>
<keyword evidence="2" id="KW-0460">Magnesium</keyword>
<dbReference type="InterPro" id="IPR031313">
    <property type="entry name" value="Sin1_PH_dom"/>
</dbReference>
<evidence type="ECO:0000313" key="7">
    <source>
        <dbReference type="Proteomes" id="UP000717996"/>
    </source>
</evidence>
<feature type="compositionally biased region" description="Polar residues" evidence="3">
    <location>
        <begin position="108"/>
        <end position="121"/>
    </location>
</feature>
<dbReference type="Gene3D" id="3.40.50.300">
    <property type="entry name" value="P-loop containing nucleotide triphosphate hydrolases"/>
    <property type="match status" value="1"/>
</dbReference>
<reference evidence="6" key="1">
    <citation type="journal article" date="2020" name="Microb. Genom.">
        <title>Genetic diversity of clinical and environmental Mucorales isolates obtained from an investigation of mucormycosis cases among solid organ transplant recipients.</title>
        <authorList>
            <person name="Nguyen M.H."/>
            <person name="Kaul D."/>
            <person name="Muto C."/>
            <person name="Cheng S.J."/>
            <person name="Richter R.A."/>
            <person name="Bruno V.M."/>
            <person name="Liu G."/>
            <person name="Beyhan S."/>
            <person name="Sundermann A.J."/>
            <person name="Mounaud S."/>
            <person name="Pasculle A.W."/>
            <person name="Nierman W.C."/>
            <person name="Driscoll E."/>
            <person name="Cumbie R."/>
            <person name="Clancy C.J."/>
            <person name="Dupont C.L."/>
        </authorList>
    </citation>
    <scope>NUCLEOTIDE SEQUENCE</scope>
    <source>
        <strain evidence="6">GL16</strain>
    </source>
</reference>
<dbReference type="InterPro" id="IPR011993">
    <property type="entry name" value="PH-like_dom_sf"/>
</dbReference>
<keyword evidence="2" id="KW-0479">Metal-binding</keyword>
<evidence type="ECO:0000259" key="5">
    <source>
        <dbReference type="Pfam" id="PF16979"/>
    </source>
</evidence>
<sequence>MSDDYVRLAAPVYPEMQYCYSPIHESHLSDSRLTTSPHTTKRTYRHRKTQQKQQFPSIAVPPNVRPKRRESSTTESEEEELMDSEPKEKAEEEVVIVEKGEVMLNTTHLNPTEETLLNPSVDSAIDPSPRSSIDEEEASIFPFPTSSSNTNDTKERQELPPPLTASIANEHPLDYTKKPTRPIQQKSALSAMIAEKATAAENPFAEYSYVSGKGESKPITLCVYLPHSHQPYEPVRLIVRPDALIDDVIGYILYDYVEHKRGPELDVESLDLAEWVLLIAEDDGEIEEDLPAVDRARRIDWVSFDQFALCRATPSQVKQNDITRAKMGKSKPDIEALRKKKEASEPALPDLTIPQQPQPAEQHEDAVTGHLLHHQQPQEPDPSTVAVPVPSTKATLTKATMPMTPLKYFRLKLMTNEEVSATTAIPVYAEMFIGDVLELVSRKRKLDPNEYMLTIADTNVIVPNDTTVESMKEITDLTLVKKERTLTIPSSNHIWRSPMKRKKEEVNHPMYFSTTDKSQRPTTTNTNDGLLSQYKKYSVSRKMPMFVSKKLYILAIDGDYIHLMPPEHKGMFDSVKTTSFHASAIRSCKQSKKVPTNFKVIVLKERDYKTYDLEAESSKEAYEICARIRFLMQTDTHFDVIPTPTYNVETIPFYYYSFKLWDFAEMSASLNHIKDTRLIIYLLDSVELKKETVSNKCRENMIWLLENYSEQLQNTMMITIANKQQELDAVDIQDIASVWTKDRLLMDLLKGHDWRLFSCNAVSGDGIDSIFHYITSKLNQRQDSTCVTNLSIFDPVKPWEDLPNAFHLSDQEFKDWFYRGKRFASFDYWCLIRIIYLTLIDSNNKKKMVMLYDYLQAYCSEEEGTVDQIKYSETQTLFWIQMVSFGLLQLPLIEDSFDKFLARTQLKTDCWKEHYSQRLFFSDRAAKEFLPPDKKPLPNAFKPSSLALKGSGLRIDYQIL</sequence>
<dbReference type="GO" id="GO:0038203">
    <property type="term" value="P:TORC2 signaling"/>
    <property type="evidence" value="ECO:0007669"/>
    <property type="project" value="TreeGrafter"/>
</dbReference>
<dbReference type="GO" id="GO:0005737">
    <property type="term" value="C:cytoplasm"/>
    <property type="evidence" value="ECO:0007669"/>
    <property type="project" value="TreeGrafter"/>
</dbReference>
<evidence type="ECO:0000256" key="3">
    <source>
        <dbReference type="SAM" id="MobiDB-lite"/>
    </source>
</evidence>
<feature type="compositionally biased region" description="Basic residues" evidence="3">
    <location>
        <begin position="39"/>
        <end position="50"/>
    </location>
</feature>
<dbReference type="SUPFAM" id="SSF52540">
    <property type="entry name" value="P-loop containing nucleoside triphosphate hydrolases"/>
    <property type="match status" value="1"/>
</dbReference>
<name>A0A9P7CD05_RHIOR</name>
<evidence type="ECO:0000256" key="2">
    <source>
        <dbReference type="PIRSR" id="PIRSR606689-2"/>
    </source>
</evidence>
<feature type="region of interest" description="Disordered" evidence="3">
    <location>
        <begin position="108"/>
        <end position="159"/>
    </location>
</feature>
<dbReference type="GO" id="GO:0003924">
    <property type="term" value="F:GTPase activity"/>
    <property type="evidence" value="ECO:0007669"/>
    <property type="project" value="InterPro"/>
</dbReference>
<dbReference type="PANTHER" id="PTHR13335:SF1">
    <property type="entry name" value="TARGET OF RAPAMYCIN COMPLEX 2 SUBUNIT MAPKAP1"/>
    <property type="match status" value="1"/>
</dbReference>
<gene>
    <name evidence="6" type="ORF">G6F51_003929</name>
</gene>
<feature type="region of interest" description="Disordered" evidence="3">
    <location>
        <begin position="25"/>
        <end position="91"/>
    </location>
</feature>
<dbReference type="AlphaFoldDB" id="A0A9P7CD05"/>
<evidence type="ECO:0000259" key="4">
    <source>
        <dbReference type="Pfam" id="PF16978"/>
    </source>
</evidence>
<dbReference type="GO" id="GO:0046872">
    <property type="term" value="F:metal ion binding"/>
    <property type="evidence" value="ECO:0007669"/>
    <property type="project" value="UniProtKB-KW"/>
</dbReference>
<dbReference type="OrthoDB" id="241990at2759"/>
<dbReference type="GO" id="GO:0005886">
    <property type="term" value="C:plasma membrane"/>
    <property type="evidence" value="ECO:0007669"/>
    <property type="project" value="TreeGrafter"/>
</dbReference>
<dbReference type="InterPro" id="IPR027417">
    <property type="entry name" value="P-loop_NTPase"/>
</dbReference>
<dbReference type="EMBL" id="JAANIT010000412">
    <property type="protein sequence ID" value="KAG1547986.1"/>
    <property type="molecule type" value="Genomic_DNA"/>
</dbReference>
<dbReference type="GO" id="GO:0005546">
    <property type="term" value="F:phosphatidylinositol-4,5-bisphosphate binding"/>
    <property type="evidence" value="ECO:0007669"/>
    <property type="project" value="TreeGrafter"/>
</dbReference>
<protein>
    <recommendedName>
        <fullName evidence="8">Sin1 middle CRIM domain-containing protein</fullName>
    </recommendedName>
</protein>
<dbReference type="Pfam" id="PF16978">
    <property type="entry name" value="CRIM"/>
    <property type="match status" value="1"/>
</dbReference>
<dbReference type="GO" id="GO:0005525">
    <property type="term" value="F:GTP binding"/>
    <property type="evidence" value="ECO:0007669"/>
    <property type="project" value="UniProtKB-KW"/>
</dbReference>
<organism evidence="6 7">
    <name type="scientific">Rhizopus oryzae</name>
    <name type="common">Mucormycosis agent</name>
    <name type="synonym">Rhizopus arrhizus var. delemar</name>
    <dbReference type="NCBI Taxonomy" id="64495"/>
    <lineage>
        <taxon>Eukaryota</taxon>
        <taxon>Fungi</taxon>
        <taxon>Fungi incertae sedis</taxon>
        <taxon>Mucoromycota</taxon>
        <taxon>Mucoromycotina</taxon>
        <taxon>Mucoromycetes</taxon>
        <taxon>Mucorales</taxon>
        <taxon>Mucorineae</taxon>
        <taxon>Rhizopodaceae</taxon>
        <taxon>Rhizopus</taxon>
    </lineage>
</organism>
<proteinExistence type="inferred from homology"/>
<dbReference type="InterPro" id="IPR008828">
    <property type="entry name" value="Sin1/Avo1"/>
</dbReference>
<evidence type="ECO:0000313" key="6">
    <source>
        <dbReference type="EMBL" id="KAG1547986.1"/>
    </source>
</evidence>
<dbReference type="GO" id="GO:0031932">
    <property type="term" value="C:TORC2 complex"/>
    <property type="evidence" value="ECO:0007669"/>
    <property type="project" value="InterPro"/>
</dbReference>
<dbReference type="Proteomes" id="UP000717996">
    <property type="component" value="Unassembled WGS sequence"/>
</dbReference>
<feature type="binding site" evidence="2">
    <location>
        <position position="643"/>
    </location>
    <ligand>
        <name>Mg(2+)</name>
        <dbReference type="ChEBI" id="CHEBI:18420"/>
    </ligand>
</feature>
<feature type="domain" description="CRIM" evidence="4">
    <location>
        <begin position="186"/>
        <end position="320"/>
    </location>
</feature>
<dbReference type="Gene3D" id="2.30.29.30">
    <property type="entry name" value="Pleckstrin-homology domain (PH domain)/Phosphotyrosine-binding domain (PTB)"/>
    <property type="match status" value="1"/>
</dbReference>